<evidence type="ECO:0000313" key="1">
    <source>
        <dbReference type="EMBL" id="MFC4656611.1"/>
    </source>
</evidence>
<gene>
    <name evidence="1" type="ORF">ACFO3I_16450</name>
</gene>
<dbReference type="RefSeq" id="WP_377335834.1">
    <property type="nucleotide sequence ID" value="NZ_JBHSGB010000017.1"/>
</dbReference>
<evidence type="ECO:0000313" key="2">
    <source>
        <dbReference type="Proteomes" id="UP001595962"/>
    </source>
</evidence>
<name>A0ABV9JQT2_9GAMM</name>
<comment type="caution">
    <text evidence="1">The sequence shown here is derived from an EMBL/GenBank/DDBJ whole genome shotgun (WGS) entry which is preliminary data.</text>
</comment>
<reference evidence="2" key="1">
    <citation type="journal article" date="2019" name="Int. J. Syst. Evol. Microbiol.">
        <title>The Global Catalogue of Microorganisms (GCM) 10K type strain sequencing project: providing services to taxonomists for standard genome sequencing and annotation.</title>
        <authorList>
            <consortium name="The Broad Institute Genomics Platform"/>
            <consortium name="The Broad Institute Genome Sequencing Center for Infectious Disease"/>
            <person name="Wu L."/>
            <person name="Ma J."/>
        </authorList>
    </citation>
    <scope>NUCLEOTIDE SEQUENCE [LARGE SCALE GENOMIC DNA]</scope>
    <source>
        <strain evidence="2">DT28</strain>
    </source>
</reference>
<protein>
    <submittedName>
        <fullName evidence="1">PilZ domain-containing protein</fullName>
    </submittedName>
</protein>
<keyword evidence="2" id="KW-1185">Reference proteome</keyword>
<accession>A0ABV9JQT2</accession>
<dbReference type="Proteomes" id="UP001595962">
    <property type="component" value="Unassembled WGS sequence"/>
</dbReference>
<dbReference type="EMBL" id="JBHSGB010000017">
    <property type="protein sequence ID" value="MFC4656611.1"/>
    <property type="molecule type" value="Genomic_DNA"/>
</dbReference>
<organism evidence="1 2">
    <name type="scientific">Rheinheimera marina</name>
    <dbReference type="NCBI Taxonomy" id="1774958"/>
    <lineage>
        <taxon>Bacteria</taxon>
        <taxon>Pseudomonadati</taxon>
        <taxon>Pseudomonadota</taxon>
        <taxon>Gammaproteobacteria</taxon>
        <taxon>Chromatiales</taxon>
        <taxon>Chromatiaceae</taxon>
        <taxon>Rheinheimera</taxon>
    </lineage>
</organism>
<proteinExistence type="predicted"/>
<sequence length="200" mass="22657">MLQPSSTQRLEEFNDYFQVEQSVSVNLVPFDAPLPDDDGFYQLLPDAFKMTSELSALNSSSSRALTGIKDLQPELISYLQLQTRKIDALMHYVLRNQDDSSQRFQAFSFGGSGVRVQLNDAAEPGQLYELKLFLDHNEGAVFALAELIDCEPSGQGFLARLLFRRIREDDRDLVVRASLHEQSRQLKRKAEARQAQQTAT</sequence>